<keyword evidence="6 10" id="KW-0653">Protein transport</keyword>
<gene>
    <name evidence="10" type="primary">secF</name>
    <name evidence="12" type="ORF">A3C11_00430</name>
</gene>
<dbReference type="InterPro" id="IPR005665">
    <property type="entry name" value="SecF_bac"/>
</dbReference>
<dbReference type="NCBIfam" id="TIGR00966">
    <property type="entry name" value="transloc_SecF"/>
    <property type="match status" value="1"/>
</dbReference>
<evidence type="ECO:0000256" key="2">
    <source>
        <dbReference type="ARBA" id="ARBA00022448"/>
    </source>
</evidence>
<dbReference type="InterPro" id="IPR022646">
    <property type="entry name" value="SecD/SecF_CS"/>
</dbReference>
<keyword evidence="5 10" id="KW-0812">Transmembrane</keyword>
<evidence type="ECO:0000259" key="11">
    <source>
        <dbReference type="PROSITE" id="PS50156"/>
    </source>
</evidence>
<keyword evidence="7 10" id="KW-1133">Transmembrane helix</keyword>
<feature type="transmembrane region" description="Helical" evidence="10">
    <location>
        <begin position="9"/>
        <end position="30"/>
    </location>
</feature>
<keyword evidence="8 10" id="KW-0811">Translocation</keyword>
<dbReference type="Pfam" id="PF02355">
    <property type="entry name" value="SecD_SecF_C"/>
    <property type="match status" value="1"/>
</dbReference>
<dbReference type="AlphaFoldDB" id="A0A1G2KS83"/>
<keyword evidence="9 10" id="KW-0472">Membrane</keyword>
<dbReference type="STRING" id="1802271.A3C11_00430"/>
<evidence type="ECO:0000256" key="7">
    <source>
        <dbReference type="ARBA" id="ARBA00022989"/>
    </source>
</evidence>
<dbReference type="HAMAP" id="MF_01464_B">
    <property type="entry name" value="SecF_B"/>
    <property type="match status" value="1"/>
</dbReference>
<proteinExistence type="inferred from homology"/>
<feature type="transmembrane region" description="Helical" evidence="10">
    <location>
        <begin position="156"/>
        <end position="182"/>
    </location>
</feature>
<feature type="transmembrane region" description="Helical" evidence="10">
    <location>
        <begin position="264"/>
        <end position="291"/>
    </location>
</feature>
<evidence type="ECO:0000256" key="10">
    <source>
        <dbReference type="HAMAP-Rule" id="MF_01464"/>
    </source>
</evidence>
<dbReference type="PROSITE" id="PS50156">
    <property type="entry name" value="SSD"/>
    <property type="match status" value="1"/>
</dbReference>
<dbReference type="GO" id="GO:0043952">
    <property type="term" value="P:protein transport by the Sec complex"/>
    <property type="evidence" value="ECO:0007669"/>
    <property type="project" value="UniProtKB-UniRule"/>
</dbReference>
<protein>
    <recommendedName>
        <fullName evidence="10">Protein-export membrane protein SecF</fullName>
    </recommendedName>
</protein>
<keyword evidence="2 10" id="KW-0813">Transport</keyword>
<comment type="function">
    <text evidence="10">Part of the Sec protein translocase complex. Interacts with the SecYEG preprotein conducting channel. SecDF uses the proton motive force (PMF) to complete protein translocation after the ATP-dependent function of SecA.</text>
</comment>
<dbReference type="GO" id="GO:0015450">
    <property type="term" value="F:protein-transporting ATPase activity"/>
    <property type="evidence" value="ECO:0007669"/>
    <property type="project" value="InterPro"/>
</dbReference>
<comment type="caution">
    <text evidence="12">The sequence shown here is derived from an EMBL/GenBank/DDBJ whole genome shotgun (WGS) entry which is preliminary data.</text>
</comment>
<dbReference type="GO" id="GO:0065002">
    <property type="term" value="P:intracellular protein transmembrane transport"/>
    <property type="evidence" value="ECO:0007669"/>
    <property type="project" value="UniProtKB-UniRule"/>
</dbReference>
<feature type="transmembrane region" description="Helical" evidence="10">
    <location>
        <begin position="188"/>
        <end position="209"/>
    </location>
</feature>
<organism evidence="12 13">
    <name type="scientific">Candidatus Sungbacteria bacterium RIFCSPHIGHO2_02_FULL_49_12</name>
    <dbReference type="NCBI Taxonomy" id="1802271"/>
    <lineage>
        <taxon>Bacteria</taxon>
        <taxon>Candidatus Sungiibacteriota</taxon>
    </lineage>
</organism>
<dbReference type="InterPro" id="IPR022645">
    <property type="entry name" value="SecD/SecF_bac"/>
</dbReference>
<evidence type="ECO:0000256" key="8">
    <source>
        <dbReference type="ARBA" id="ARBA00023010"/>
    </source>
</evidence>
<evidence type="ECO:0000256" key="6">
    <source>
        <dbReference type="ARBA" id="ARBA00022927"/>
    </source>
</evidence>
<evidence type="ECO:0000256" key="9">
    <source>
        <dbReference type="ARBA" id="ARBA00023136"/>
    </source>
</evidence>
<evidence type="ECO:0000256" key="5">
    <source>
        <dbReference type="ARBA" id="ARBA00022692"/>
    </source>
</evidence>
<dbReference type="GO" id="GO:0005886">
    <property type="term" value="C:plasma membrane"/>
    <property type="evidence" value="ECO:0007669"/>
    <property type="project" value="UniProtKB-SubCell"/>
</dbReference>
<sequence length="300" mass="32833">MSLIRYRKITYIISGILVGLSIIFVLVWGLKLGIDFTGGSLLEVEFTATRPTLDELHRRLAAASFANAVIQPTGERGALVRTEHLAEDRHQALLSALGGGESTGLAEKRFDVIGPTIGKELEKQSVWAVVLVIGLIVLYIAWAFRKVSEPVSSWKYGVATVIALVHDVAIPIGVFAVLGHFFGIEVDTLFVTALLTILGFSVHDTIVVFDRIRENLKVSQGRLAFDAIVGKSIGETITRSINTSLTVLLVLLAIYFFGGKSAEYFSLALIVGIFFGTYSSICLASPILVSWHQWSVRRKR</sequence>
<dbReference type="InterPro" id="IPR048634">
    <property type="entry name" value="SecD_SecF_C"/>
</dbReference>
<accession>A0A1G2KS83</accession>
<dbReference type="EMBL" id="MHQJ01000020">
    <property type="protein sequence ID" value="OHA01269.1"/>
    <property type="molecule type" value="Genomic_DNA"/>
</dbReference>
<dbReference type="GO" id="GO:0006605">
    <property type="term" value="P:protein targeting"/>
    <property type="evidence" value="ECO:0007669"/>
    <property type="project" value="UniProtKB-UniRule"/>
</dbReference>
<reference evidence="12 13" key="1">
    <citation type="journal article" date="2016" name="Nat. Commun.">
        <title>Thousands of microbial genomes shed light on interconnected biogeochemical processes in an aquifer system.</title>
        <authorList>
            <person name="Anantharaman K."/>
            <person name="Brown C.T."/>
            <person name="Hug L.A."/>
            <person name="Sharon I."/>
            <person name="Castelle C.J."/>
            <person name="Probst A.J."/>
            <person name="Thomas B.C."/>
            <person name="Singh A."/>
            <person name="Wilkins M.J."/>
            <person name="Karaoz U."/>
            <person name="Brodie E.L."/>
            <person name="Williams K.H."/>
            <person name="Hubbard S.S."/>
            <person name="Banfield J.F."/>
        </authorList>
    </citation>
    <scope>NUCLEOTIDE SEQUENCE [LARGE SCALE GENOMIC DNA]</scope>
</reference>
<dbReference type="SUPFAM" id="SSF82866">
    <property type="entry name" value="Multidrug efflux transporter AcrB transmembrane domain"/>
    <property type="match status" value="1"/>
</dbReference>
<evidence type="ECO:0000256" key="4">
    <source>
        <dbReference type="ARBA" id="ARBA00022519"/>
    </source>
</evidence>
<evidence type="ECO:0000313" key="13">
    <source>
        <dbReference type="Proteomes" id="UP000177362"/>
    </source>
</evidence>
<keyword evidence="4" id="KW-0997">Cell inner membrane</keyword>
<dbReference type="Gene3D" id="1.20.1640.10">
    <property type="entry name" value="Multidrug efflux transporter AcrB transmembrane domain"/>
    <property type="match status" value="1"/>
</dbReference>
<comment type="subunit">
    <text evidence="10">Forms a complex with SecD. Part of the essential Sec protein translocation apparatus which comprises SecA, SecYEG and auxiliary proteins SecDF. Other proteins may also be involved.</text>
</comment>
<dbReference type="PANTHER" id="PTHR30081">
    <property type="entry name" value="PROTEIN-EXPORT MEMBRANE PROTEIN SEC"/>
    <property type="match status" value="1"/>
</dbReference>
<dbReference type="Pfam" id="PF07549">
    <property type="entry name" value="Sec_GG"/>
    <property type="match status" value="1"/>
</dbReference>
<dbReference type="InterPro" id="IPR000731">
    <property type="entry name" value="SSD"/>
</dbReference>
<evidence type="ECO:0000313" key="12">
    <source>
        <dbReference type="EMBL" id="OHA01269.1"/>
    </source>
</evidence>
<evidence type="ECO:0000256" key="1">
    <source>
        <dbReference type="ARBA" id="ARBA00004651"/>
    </source>
</evidence>
<keyword evidence="3 10" id="KW-1003">Cell membrane</keyword>
<evidence type="ECO:0000256" key="3">
    <source>
        <dbReference type="ARBA" id="ARBA00022475"/>
    </source>
</evidence>
<feature type="domain" description="SSD" evidence="11">
    <location>
        <begin position="125"/>
        <end position="290"/>
    </location>
</feature>
<dbReference type="InterPro" id="IPR022813">
    <property type="entry name" value="SecD/SecF_arch_bac"/>
</dbReference>
<comment type="similarity">
    <text evidence="10">Belongs to the SecD/SecF family. SecF subfamily.</text>
</comment>
<dbReference type="PANTHER" id="PTHR30081:SF8">
    <property type="entry name" value="PROTEIN TRANSLOCASE SUBUNIT SECF"/>
    <property type="match status" value="1"/>
</dbReference>
<dbReference type="PRINTS" id="PR01755">
    <property type="entry name" value="SECFTRNLCASE"/>
</dbReference>
<comment type="subcellular location">
    <subcellularLocation>
        <location evidence="1 10">Cell membrane</location>
        <topology evidence="1 10">Multi-pass membrane protein</topology>
    </subcellularLocation>
</comment>
<dbReference type="Proteomes" id="UP000177362">
    <property type="component" value="Unassembled WGS sequence"/>
</dbReference>
<feature type="transmembrane region" description="Helical" evidence="10">
    <location>
        <begin position="241"/>
        <end position="258"/>
    </location>
</feature>
<feature type="transmembrane region" description="Helical" evidence="10">
    <location>
        <begin position="125"/>
        <end position="144"/>
    </location>
</feature>
<name>A0A1G2KS83_9BACT</name>